<dbReference type="InterPro" id="IPR011766">
    <property type="entry name" value="TPP_enzyme_TPP-bd"/>
</dbReference>
<dbReference type="Pfam" id="PF02776">
    <property type="entry name" value="TPP_enzyme_N"/>
    <property type="match status" value="1"/>
</dbReference>
<dbReference type="InterPro" id="IPR012000">
    <property type="entry name" value="Thiamin_PyroP_enz_cen_dom"/>
</dbReference>
<dbReference type="Gene3D" id="3.40.50.970">
    <property type="match status" value="2"/>
</dbReference>
<accession>A0A4Q5LQX0</accession>
<keyword evidence="14" id="KW-1185">Reference proteome</keyword>
<evidence type="ECO:0000256" key="4">
    <source>
        <dbReference type="ARBA" id="ARBA00022723"/>
    </source>
</evidence>
<keyword evidence="5" id="KW-0210">Decarboxylase</keyword>
<evidence type="ECO:0000256" key="3">
    <source>
        <dbReference type="ARBA" id="ARBA00007812"/>
    </source>
</evidence>
<dbReference type="SUPFAM" id="SSF52518">
    <property type="entry name" value="Thiamin diphosphate-binding fold (THDP-binding)"/>
    <property type="match status" value="2"/>
</dbReference>
<evidence type="ECO:0000256" key="8">
    <source>
        <dbReference type="ARBA" id="ARBA00023239"/>
    </source>
</evidence>
<evidence type="ECO:0000256" key="7">
    <source>
        <dbReference type="ARBA" id="ARBA00023052"/>
    </source>
</evidence>
<dbReference type="GO" id="GO:0000287">
    <property type="term" value="F:magnesium ion binding"/>
    <property type="evidence" value="ECO:0007669"/>
    <property type="project" value="InterPro"/>
</dbReference>
<dbReference type="InterPro" id="IPR012110">
    <property type="entry name" value="PDC/IPDC-like"/>
</dbReference>
<dbReference type="Pfam" id="PF02775">
    <property type="entry name" value="TPP_enzyme_C"/>
    <property type="match status" value="1"/>
</dbReference>
<gene>
    <name evidence="13" type="ORF">EWM62_00175</name>
</gene>
<dbReference type="InterPro" id="IPR012001">
    <property type="entry name" value="Thiamin_PyroP_enz_TPP-bd_dom"/>
</dbReference>
<protein>
    <submittedName>
        <fullName evidence="13">Alpha-keto acid decarboxylase family protein</fullName>
    </submittedName>
</protein>
<evidence type="ECO:0000256" key="9">
    <source>
        <dbReference type="RuleBase" id="RU362132"/>
    </source>
</evidence>
<evidence type="ECO:0000313" key="13">
    <source>
        <dbReference type="EMBL" id="RYU91896.1"/>
    </source>
</evidence>
<dbReference type="PANTHER" id="PTHR43452:SF30">
    <property type="entry name" value="PYRUVATE DECARBOXYLASE ISOZYME 1-RELATED"/>
    <property type="match status" value="1"/>
</dbReference>
<comment type="similarity">
    <text evidence="3 9">Belongs to the TPP enzyme family.</text>
</comment>
<comment type="cofactor">
    <cofactor evidence="2">
        <name>thiamine diphosphate</name>
        <dbReference type="ChEBI" id="CHEBI:58937"/>
    </cofactor>
</comment>
<keyword evidence="8" id="KW-0456">Lyase</keyword>
<proteinExistence type="inferred from homology"/>
<keyword evidence="4" id="KW-0479">Metal-binding</keyword>
<evidence type="ECO:0000259" key="12">
    <source>
        <dbReference type="Pfam" id="PF02776"/>
    </source>
</evidence>
<comment type="cofactor">
    <cofactor evidence="1">
        <name>a metal cation</name>
        <dbReference type="ChEBI" id="CHEBI:25213"/>
    </cofactor>
</comment>
<dbReference type="SUPFAM" id="SSF52467">
    <property type="entry name" value="DHS-like NAD/FAD-binding domain"/>
    <property type="match status" value="1"/>
</dbReference>
<feature type="domain" description="Thiamine pyrophosphate enzyme TPP-binding" evidence="11">
    <location>
        <begin position="396"/>
        <end position="537"/>
    </location>
</feature>
<dbReference type="Gene3D" id="3.40.50.1220">
    <property type="entry name" value="TPP-binding domain"/>
    <property type="match status" value="1"/>
</dbReference>
<dbReference type="InterPro" id="IPR029061">
    <property type="entry name" value="THDP-binding"/>
</dbReference>
<evidence type="ECO:0000256" key="5">
    <source>
        <dbReference type="ARBA" id="ARBA00022793"/>
    </source>
</evidence>
<dbReference type="GO" id="GO:0005829">
    <property type="term" value="C:cytosol"/>
    <property type="evidence" value="ECO:0007669"/>
    <property type="project" value="TreeGrafter"/>
</dbReference>
<evidence type="ECO:0000256" key="1">
    <source>
        <dbReference type="ARBA" id="ARBA00001920"/>
    </source>
</evidence>
<feature type="domain" description="Thiamine pyrophosphate enzyme N-terminal TPP-binding" evidence="12">
    <location>
        <begin position="1"/>
        <end position="107"/>
    </location>
</feature>
<evidence type="ECO:0000259" key="10">
    <source>
        <dbReference type="Pfam" id="PF00205"/>
    </source>
</evidence>
<name>A0A4Q5LQX0_9SPHI</name>
<dbReference type="EMBL" id="SEWG01000001">
    <property type="protein sequence ID" value="RYU91896.1"/>
    <property type="molecule type" value="Genomic_DNA"/>
</dbReference>
<evidence type="ECO:0000256" key="6">
    <source>
        <dbReference type="ARBA" id="ARBA00022842"/>
    </source>
</evidence>
<keyword evidence="7 9" id="KW-0786">Thiamine pyrophosphate</keyword>
<dbReference type="RefSeq" id="WP_129874626.1">
    <property type="nucleotide sequence ID" value="NZ_SEWG01000001.1"/>
</dbReference>
<dbReference type="PANTHER" id="PTHR43452">
    <property type="entry name" value="PYRUVATE DECARBOXYLASE"/>
    <property type="match status" value="1"/>
</dbReference>
<keyword evidence="6" id="KW-0460">Magnesium</keyword>
<evidence type="ECO:0000313" key="14">
    <source>
        <dbReference type="Proteomes" id="UP000293331"/>
    </source>
</evidence>
<dbReference type="GO" id="GO:0004737">
    <property type="term" value="F:pyruvate decarboxylase activity"/>
    <property type="evidence" value="ECO:0007669"/>
    <property type="project" value="TreeGrafter"/>
</dbReference>
<dbReference type="GO" id="GO:0030976">
    <property type="term" value="F:thiamine pyrophosphate binding"/>
    <property type="evidence" value="ECO:0007669"/>
    <property type="project" value="InterPro"/>
</dbReference>
<dbReference type="AlphaFoldDB" id="A0A4Q5LQX0"/>
<dbReference type="Proteomes" id="UP000293331">
    <property type="component" value="Unassembled WGS sequence"/>
</dbReference>
<dbReference type="InterPro" id="IPR029035">
    <property type="entry name" value="DHS-like_NAD/FAD-binding_dom"/>
</dbReference>
<reference evidence="13 14" key="1">
    <citation type="submission" date="2019-02" db="EMBL/GenBank/DDBJ databases">
        <title>Bacterial novel species Mucilaginibacter sp. 17JY9-4 isolated from soil.</title>
        <authorList>
            <person name="Jung H.-Y."/>
        </authorList>
    </citation>
    <scope>NUCLEOTIDE SEQUENCE [LARGE SCALE GENOMIC DNA]</scope>
    <source>
        <strain evidence="13 14">17JY9-4</strain>
    </source>
</reference>
<dbReference type="GO" id="GO:0000949">
    <property type="term" value="P:aromatic amino acid family catabolic process to alcohol via Ehrlich pathway"/>
    <property type="evidence" value="ECO:0007669"/>
    <property type="project" value="TreeGrafter"/>
</dbReference>
<feature type="domain" description="Thiamine pyrophosphate enzyme central" evidence="10">
    <location>
        <begin position="211"/>
        <end position="290"/>
    </location>
</feature>
<dbReference type="OrthoDB" id="4494979at2"/>
<sequence length="557" mass="61100">MTIAQYILHCLKKHGCHHIFGVPGTSCAGIYNAVDADPDHDIKYLVTVSELEAGYIADGYGRFAPMSAVCVSYGVGNLSMINAIASAYTEKVPMIVLNGGPTKSEQRDQDNYSILFSHSTGRPNADLEIYKHVTVAAEILTDMSTAQELISGLFKKATQTPGPVYLEVANNLWDTQITTIEEEDEPVDDIVDPAAVDAFFNKLYNKTSRPAQPVILLGSEICRRGLADLALSVIEHFNIPFCTTLLSKSVISESHPLFIGTYDSDLVNKPPRRYAESSDCFIALGCVFGIDHGSLVKKQFDLMVDVSYGNARIGPVGFENVSLKSFLEGLLSHKQTQSLKAGESAALDTQKLLRKESVKPTHDTVFKSINKFLSDKGDQMLMVADTCLSSYPASDLQMPSTRMFLANPVWLSIGQGTPASIGAHLATGKRPLIVSGDGGFQMIAQTFSTMVKYKIPCIIAVIDNGLYGIEQFLLDKKFYTDPAAPSIGFNSLNRWKYELFPEIFGGGKGFRVADTEKFYETLEEAFAYNDGPVIIAVEVNPKDIPTEYVKKIERLKL</sequence>
<organism evidence="13 14">
    <name type="scientific">Mucilaginibacter terrigena</name>
    <dbReference type="NCBI Taxonomy" id="2492395"/>
    <lineage>
        <taxon>Bacteria</taxon>
        <taxon>Pseudomonadati</taxon>
        <taxon>Bacteroidota</taxon>
        <taxon>Sphingobacteriia</taxon>
        <taxon>Sphingobacteriales</taxon>
        <taxon>Sphingobacteriaceae</taxon>
        <taxon>Mucilaginibacter</taxon>
    </lineage>
</organism>
<evidence type="ECO:0000259" key="11">
    <source>
        <dbReference type="Pfam" id="PF02775"/>
    </source>
</evidence>
<dbReference type="Pfam" id="PF00205">
    <property type="entry name" value="TPP_enzyme_M"/>
    <property type="match status" value="1"/>
</dbReference>
<evidence type="ECO:0000256" key="2">
    <source>
        <dbReference type="ARBA" id="ARBA00001964"/>
    </source>
</evidence>
<comment type="caution">
    <text evidence="13">The sequence shown here is derived from an EMBL/GenBank/DDBJ whole genome shotgun (WGS) entry which is preliminary data.</text>
</comment>